<evidence type="ECO:0000313" key="1">
    <source>
        <dbReference type="EMBL" id="QEL44908.1"/>
    </source>
</evidence>
<organism evidence="1 2">
    <name type="scientific">Campylobacter fetus subsp. venerealis NCTC 10354</name>
    <dbReference type="NCBI Taxonomy" id="983328"/>
    <lineage>
        <taxon>Bacteria</taxon>
        <taxon>Pseudomonadati</taxon>
        <taxon>Campylobacterota</taxon>
        <taxon>Epsilonproteobacteria</taxon>
        <taxon>Campylobacterales</taxon>
        <taxon>Campylobacteraceae</taxon>
        <taxon>Campylobacter</taxon>
        <taxon>Campylobacter fetus subsp. venerealis bv. venerealis</taxon>
    </lineage>
</organism>
<dbReference type="InterPro" id="IPR043148">
    <property type="entry name" value="TagF_C"/>
</dbReference>
<accession>A0AAE6IZL6</accession>
<dbReference type="RefSeq" id="WP_231854833.1">
    <property type="nucleotide sequence ID" value="NZ_CP043435.1"/>
</dbReference>
<gene>
    <name evidence="1" type="ORF">CFVT_0958</name>
</gene>
<protein>
    <submittedName>
        <fullName evidence="1">Uncharacterized protein</fullName>
    </submittedName>
</protein>
<dbReference type="Gene3D" id="3.40.50.12580">
    <property type="match status" value="1"/>
</dbReference>
<sequence length="446" mass="51539">MHYFVYPNGGHSHILAYNLNLLGHTCSFLDDFKTGAKLEENLEKIVGGGYGGSLATDTCTYKSREIRAKLISNLENLNLIWADGFEFIAEDLLKFENINLKNSIAILTYGIYGNRHFGDIFDILIKNNQNLFIVNTTIENYEKDRNFMGLKNILIPMNCLKYYNFKVLLSSVNISYQDECFAHQNTFAMVFSHHMTMLRSYLIAHKFCDITKQESIDTFGTAIGCYYIAAMKSDEIYFNALNSKAKLLKLGYPNIDKQIKNYTPKKPQKSVLVMFHHFKSYKKVMEAIDKLLNLKYEIIFRPNPHFHNQKENVEITKFFQGKKGFVYDDSPKLTNETLQKAICSIGDYSSTIFSFPLTTLKPCMLFYPSDIMGDDFEKENINGKMLSFADENLHIISRSVDELVNHIENLNLKEWNDKILKYRNEEIYNLGNSSQVISDLIMQKAK</sequence>
<name>A0AAE6IZL6_CAMFE</name>
<dbReference type="AlphaFoldDB" id="A0AAE6IZL6"/>
<reference evidence="1 2" key="1">
    <citation type="submission" date="2019-08" db="EMBL/GenBank/DDBJ databases">
        <title>Complete genomes of the Campylobacter fetus subsp. venerealis, Campylobacter lari subsp. concheus, Campylobacter sputorum bv. sputorum and Campylobacter volucris type strains.</title>
        <authorList>
            <person name="Miller W.G."/>
            <person name="Yee E."/>
        </authorList>
    </citation>
    <scope>NUCLEOTIDE SEQUENCE [LARGE SCALE GENOMIC DNA]</scope>
    <source>
        <strain evidence="1 2">NCTC 10354</strain>
    </source>
</reference>
<dbReference type="Proteomes" id="UP000322035">
    <property type="component" value="Chromosome"/>
</dbReference>
<proteinExistence type="predicted"/>
<evidence type="ECO:0000313" key="2">
    <source>
        <dbReference type="Proteomes" id="UP000322035"/>
    </source>
</evidence>
<dbReference type="EMBL" id="CP043435">
    <property type="protein sequence ID" value="QEL44908.1"/>
    <property type="molecule type" value="Genomic_DNA"/>
</dbReference>